<dbReference type="AlphaFoldDB" id="A0A1F6BVJ5"/>
<dbReference type="GO" id="GO:0005829">
    <property type="term" value="C:cytosol"/>
    <property type="evidence" value="ECO:0007669"/>
    <property type="project" value="TreeGrafter"/>
</dbReference>
<evidence type="ECO:0000256" key="7">
    <source>
        <dbReference type="ARBA" id="ARBA00023146"/>
    </source>
</evidence>
<dbReference type="PROSITE" id="PS50862">
    <property type="entry name" value="AA_TRNA_LIGASE_II"/>
    <property type="match status" value="1"/>
</dbReference>
<dbReference type="InterPro" id="IPR050062">
    <property type="entry name" value="Pro-tRNA_synthetase"/>
</dbReference>
<evidence type="ECO:0000256" key="6">
    <source>
        <dbReference type="ARBA" id="ARBA00022917"/>
    </source>
</evidence>
<dbReference type="InterPro" id="IPR002316">
    <property type="entry name" value="Pro-tRNA-ligase_IIa"/>
</dbReference>
<keyword evidence="3" id="KW-0436">Ligase</keyword>
<dbReference type="GO" id="GO:0005524">
    <property type="term" value="F:ATP binding"/>
    <property type="evidence" value="ECO:0007669"/>
    <property type="project" value="UniProtKB-KW"/>
</dbReference>
<evidence type="ECO:0000256" key="3">
    <source>
        <dbReference type="ARBA" id="ARBA00022598"/>
    </source>
</evidence>
<feature type="domain" description="Aminoacyl-transfer RNA synthetases class-II family profile" evidence="10">
    <location>
        <begin position="38"/>
        <end position="314"/>
    </location>
</feature>
<keyword evidence="6" id="KW-0648">Protein biosynthesis</keyword>
<reference evidence="11 12" key="1">
    <citation type="journal article" date="2016" name="Nat. Commun.">
        <title>Thousands of microbial genomes shed light on interconnected biogeochemical processes in an aquifer system.</title>
        <authorList>
            <person name="Anantharaman K."/>
            <person name="Brown C.T."/>
            <person name="Hug L.A."/>
            <person name="Sharon I."/>
            <person name="Castelle C.J."/>
            <person name="Probst A.J."/>
            <person name="Thomas B.C."/>
            <person name="Singh A."/>
            <person name="Wilkins M.J."/>
            <person name="Karaoz U."/>
            <person name="Brodie E.L."/>
            <person name="Williams K.H."/>
            <person name="Hubbard S.S."/>
            <person name="Banfield J.F."/>
        </authorList>
    </citation>
    <scope>NUCLEOTIDE SEQUENCE [LARGE SCALE GENOMIC DNA]</scope>
</reference>
<evidence type="ECO:0000256" key="9">
    <source>
        <dbReference type="ARBA" id="ARBA00047671"/>
    </source>
</evidence>
<dbReference type="EMBL" id="MFKN01000021">
    <property type="protein sequence ID" value="OGG40951.1"/>
    <property type="molecule type" value="Genomic_DNA"/>
</dbReference>
<comment type="catalytic activity">
    <reaction evidence="9">
        <text>tRNA(Pro) + L-proline + ATP = L-prolyl-tRNA(Pro) + AMP + diphosphate</text>
        <dbReference type="Rhea" id="RHEA:14305"/>
        <dbReference type="Rhea" id="RHEA-COMP:9700"/>
        <dbReference type="Rhea" id="RHEA-COMP:9702"/>
        <dbReference type="ChEBI" id="CHEBI:30616"/>
        <dbReference type="ChEBI" id="CHEBI:33019"/>
        <dbReference type="ChEBI" id="CHEBI:60039"/>
        <dbReference type="ChEBI" id="CHEBI:78442"/>
        <dbReference type="ChEBI" id="CHEBI:78532"/>
        <dbReference type="ChEBI" id="CHEBI:456215"/>
        <dbReference type="EC" id="6.1.1.15"/>
    </reaction>
</comment>
<dbReference type="GO" id="GO:0006433">
    <property type="term" value="P:prolyl-tRNA aminoacylation"/>
    <property type="evidence" value="ECO:0007669"/>
    <property type="project" value="InterPro"/>
</dbReference>
<evidence type="ECO:0000256" key="1">
    <source>
        <dbReference type="ARBA" id="ARBA00012831"/>
    </source>
</evidence>
<keyword evidence="5" id="KW-0067">ATP-binding</keyword>
<dbReference type="PRINTS" id="PR01046">
    <property type="entry name" value="TRNASYNTHPRO"/>
</dbReference>
<evidence type="ECO:0000259" key="10">
    <source>
        <dbReference type="PROSITE" id="PS50862"/>
    </source>
</evidence>
<evidence type="ECO:0000256" key="8">
    <source>
        <dbReference type="ARBA" id="ARBA00029731"/>
    </source>
</evidence>
<dbReference type="SUPFAM" id="SSF52954">
    <property type="entry name" value="Class II aaRS ABD-related"/>
    <property type="match status" value="1"/>
</dbReference>
<evidence type="ECO:0000313" key="12">
    <source>
        <dbReference type="Proteomes" id="UP000179014"/>
    </source>
</evidence>
<evidence type="ECO:0000256" key="4">
    <source>
        <dbReference type="ARBA" id="ARBA00022741"/>
    </source>
</evidence>
<gene>
    <name evidence="11" type="ORF">A2118_01695</name>
</gene>
<dbReference type="InterPro" id="IPR002314">
    <property type="entry name" value="aa-tRNA-synt_IIb"/>
</dbReference>
<dbReference type="PANTHER" id="PTHR42753">
    <property type="entry name" value="MITOCHONDRIAL RIBOSOME PROTEIN L39/PROLYL-TRNA LIGASE FAMILY MEMBER"/>
    <property type="match status" value="1"/>
</dbReference>
<keyword evidence="7" id="KW-0030">Aminoacyl-tRNA synthetase</keyword>
<organism evidence="11 12">
    <name type="scientific">Candidatus Kaiserbacteria bacterium GWA2_50_9</name>
    <dbReference type="NCBI Taxonomy" id="1798474"/>
    <lineage>
        <taxon>Bacteria</taxon>
        <taxon>Candidatus Kaiseribacteriota</taxon>
    </lineage>
</organism>
<dbReference type="EC" id="6.1.1.15" evidence="1"/>
<evidence type="ECO:0000256" key="2">
    <source>
        <dbReference type="ARBA" id="ARBA00019110"/>
    </source>
</evidence>
<evidence type="ECO:0000313" key="11">
    <source>
        <dbReference type="EMBL" id="OGG40951.1"/>
    </source>
</evidence>
<dbReference type="InterPro" id="IPR045864">
    <property type="entry name" value="aa-tRNA-synth_II/BPL/LPL"/>
</dbReference>
<name>A0A1F6BVJ5_9BACT</name>
<dbReference type="PANTHER" id="PTHR42753:SF2">
    <property type="entry name" value="PROLINE--TRNA LIGASE"/>
    <property type="match status" value="1"/>
</dbReference>
<sequence>MLQSKLFVKTSKAPPADADSVNARLLTQGGFVSKQMAGVYTFLPLGLNVLQNIQTIIREEMNALGAVELLMPALTPLEAYEATGRDAIDILFHLTGHGEVQYVLNQSHEEVIAPLMKKHIISYKDLPVAAYQIQNKYRNEPRAKSGILRGREFNMKDLYSFHADEADLDTFYEKVKKAYFKIYERVGIGDRTVLTYASGGTFSKYSHEFQTISHVGEDTIYLCERCHVAVNKEIIHEQTSCPECGSTKLTERHSIEVGNIFKLGTRFSKAVDLTYADKSGAAHPVIMACYGIGPSRLMGTLVEIFHDEKGIIWPESVAPFHVHLVGLDMDTRIVRNRAQRLYERLQKKGVRVLFDDRAGVSVGAKLAEADLLGIPWRAIVSNRTKAKVELKRRDQTKATLVSARRFLSRMHS</sequence>
<dbReference type="Pfam" id="PF03129">
    <property type="entry name" value="HGTP_anticodon"/>
    <property type="match status" value="1"/>
</dbReference>
<accession>A0A1F6BVJ5</accession>
<dbReference type="Proteomes" id="UP000179014">
    <property type="component" value="Unassembled WGS sequence"/>
</dbReference>
<dbReference type="Gene3D" id="3.30.930.10">
    <property type="entry name" value="Bira Bifunctional Protein, Domain 2"/>
    <property type="match status" value="1"/>
</dbReference>
<dbReference type="InterPro" id="IPR006195">
    <property type="entry name" value="aa-tRNA-synth_II"/>
</dbReference>
<dbReference type="Gene3D" id="3.40.50.800">
    <property type="entry name" value="Anticodon-binding domain"/>
    <property type="match status" value="1"/>
</dbReference>
<protein>
    <recommendedName>
        <fullName evidence="2">Proline--tRNA ligase</fullName>
        <ecNumber evidence="1">6.1.1.15</ecNumber>
    </recommendedName>
    <alternativeName>
        <fullName evidence="8">Prolyl-tRNA synthetase</fullName>
    </alternativeName>
</protein>
<dbReference type="InterPro" id="IPR036621">
    <property type="entry name" value="Anticodon-bd_dom_sf"/>
</dbReference>
<comment type="caution">
    <text evidence="11">The sequence shown here is derived from an EMBL/GenBank/DDBJ whole genome shotgun (WGS) entry which is preliminary data.</text>
</comment>
<dbReference type="Pfam" id="PF00587">
    <property type="entry name" value="tRNA-synt_2b"/>
    <property type="match status" value="1"/>
</dbReference>
<dbReference type="InterPro" id="IPR004154">
    <property type="entry name" value="Anticodon-bd"/>
</dbReference>
<dbReference type="STRING" id="1798474.A2118_01695"/>
<evidence type="ECO:0000256" key="5">
    <source>
        <dbReference type="ARBA" id="ARBA00022840"/>
    </source>
</evidence>
<keyword evidence="4" id="KW-0547">Nucleotide-binding</keyword>
<dbReference type="GO" id="GO:0004827">
    <property type="term" value="F:proline-tRNA ligase activity"/>
    <property type="evidence" value="ECO:0007669"/>
    <property type="project" value="UniProtKB-EC"/>
</dbReference>
<proteinExistence type="predicted"/>
<dbReference type="SUPFAM" id="SSF55681">
    <property type="entry name" value="Class II aaRS and biotin synthetases"/>
    <property type="match status" value="1"/>
</dbReference>